<dbReference type="EC" id="5.1.99.4" evidence="2"/>
<dbReference type="Gene3D" id="3.40.50.10540">
    <property type="entry name" value="Crotonobetainyl-coa:carnitine coa-transferase, domain 1"/>
    <property type="match status" value="1"/>
</dbReference>
<organism evidence="2 3">
    <name type="scientific">Haloactinomyces albus</name>
    <dbReference type="NCBI Taxonomy" id="1352928"/>
    <lineage>
        <taxon>Bacteria</taxon>
        <taxon>Bacillati</taxon>
        <taxon>Actinomycetota</taxon>
        <taxon>Actinomycetes</taxon>
        <taxon>Actinopolysporales</taxon>
        <taxon>Actinopolysporaceae</taxon>
        <taxon>Haloactinomyces</taxon>
    </lineage>
</organism>
<dbReference type="InterPro" id="IPR003673">
    <property type="entry name" value="CoA-Trfase_fam_III"/>
</dbReference>
<dbReference type="PANTHER" id="PTHR48228">
    <property type="entry name" value="SUCCINYL-COA--D-CITRAMALATE COA-TRANSFERASE"/>
    <property type="match status" value="1"/>
</dbReference>
<dbReference type="InterPro" id="IPR023606">
    <property type="entry name" value="CoA-Trfase_III_dom_1_sf"/>
</dbReference>
<feature type="region of interest" description="Disordered" evidence="1">
    <location>
        <begin position="327"/>
        <end position="367"/>
    </location>
</feature>
<proteinExistence type="predicted"/>
<name>A0AAE3ZGD4_9ACTN</name>
<evidence type="ECO:0000313" key="3">
    <source>
        <dbReference type="Proteomes" id="UP001180845"/>
    </source>
</evidence>
<comment type="caution">
    <text evidence="2">The sequence shown here is derived from an EMBL/GenBank/DDBJ whole genome shotgun (WGS) entry which is preliminary data.</text>
</comment>
<evidence type="ECO:0000256" key="1">
    <source>
        <dbReference type="SAM" id="MobiDB-lite"/>
    </source>
</evidence>
<protein>
    <submittedName>
        <fullName evidence="2">Alpha-methylacyl-CoA racemase</fullName>
        <ecNumber evidence="2">5.1.99.4</ecNumber>
    </submittedName>
</protein>
<dbReference type="AlphaFoldDB" id="A0AAE3ZGD4"/>
<dbReference type="EMBL" id="JAVDXW010000001">
    <property type="protein sequence ID" value="MDR7304352.1"/>
    <property type="molecule type" value="Genomic_DNA"/>
</dbReference>
<dbReference type="Proteomes" id="UP001180845">
    <property type="component" value="Unassembled WGS sequence"/>
</dbReference>
<accession>A0AAE3ZGD4</accession>
<dbReference type="PANTHER" id="PTHR48228:SF5">
    <property type="entry name" value="ALPHA-METHYLACYL-COA RACEMASE"/>
    <property type="match status" value="1"/>
</dbReference>
<dbReference type="SUPFAM" id="SSF89796">
    <property type="entry name" value="CoA-transferase family III (CaiB/BaiF)"/>
    <property type="match status" value="1"/>
</dbReference>
<dbReference type="InterPro" id="IPR044855">
    <property type="entry name" value="CoA-Trfase_III_dom3_sf"/>
</dbReference>
<dbReference type="InterPro" id="IPR050509">
    <property type="entry name" value="CoA-transferase_III"/>
</dbReference>
<dbReference type="RefSeq" id="WP_310277981.1">
    <property type="nucleotide sequence ID" value="NZ_JAVDXW010000001.1"/>
</dbReference>
<evidence type="ECO:0000313" key="2">
    <source>
        <dbReference type="EMBL" id="MDR7304352.1"/>
    </source>
</evidence>
<keyword evidence="3" id="KW-1185">Reference proteome</keyword>
<reference evidence="2" key="1">
    <citation type="submission" date="2023-07" db="EMBL/GenBank/DDBJ databases">
        <title>Sequencing the genomes of 1000 actinobacteria strains.</title>
        <authorList>
            <person name="Klenk H.-P."/>
        </authorList>
    </citation>
    <scope>NUCLEOTIDE SEQUENCE</scope>
    <source>
        <strain evidence="2">DSM 45977</strain>
    </source>
</reference>
<keyword evidence="2" id="KW-0413">Isomerase</keyword>
<dbReference type="Gene3D" id="3.30.1540.10">
    <property type="entry name" value="formyl-coa transferase, domain 3"/>
    <property type="match status" value="1"/>
</dbReference>
<dbReference type="GO" id="GO:0008111">
    <property type="term" value="F:alpha-methylacyl-CoA racemase activity"/>
    <property type="evidence" value="ECO:0007669"/>
    <property type="project" value="UniProtKB-EC"/>
</dbReference>
<gene>
    <name evidence="2" type="ORF">JOF55_004533</name>
</gene>
<sequence>MTDRTGPLSGLRVVELAGLGPAPFAAMFLADQGAEVVRVERAGAGFTMPVDPHRDTLQRGKRMISADLKHPGGAEVVLGLAERADVLLEGYRPGVAERLGVGPQDCWAHNPALIYGRMTGWGQDGPLAQRAGHDPNYLALTGALHAIGRAGGPPQLPLSLVGDFGGGAMYLVSGVLAALWESTHSGQGQVVDAAIVDGVSHLMTSPYSLLAGGAWRDERGTNLIDSGAPFVDVYATSDGRYMAVAALEAPFYARLLAGLGLDGDPELPEQWDRARWPVLRARLAGSFAARTREEWAEIFSGADACAYPVLSLNEAPQHEHLRARETFVDRDGHPEPAPAPRFSRTRTGLPHSPPAPGDDDPGRILGDWGVAQAQELLTSGAVAHVAEGSR</sequence>
<dbReference type="Pfam" id="PF02515">
    <property type="entry name" value="CoA_transf_3"/>
    <property type="match status" value="1"/>
</dbReference>